<protein>
    <submittedName>
        <fullName evidence="7">LysR family transcriptional regulator</fullName>
    </submittedName>
</protein>
<dbReference type="Pfam" id="PF03466">
    <property type="entry name" value="LysR_substrate"/>
    <property type="match status" value="1"/>
</dbReference>
<dbReference type="Gene3D" id="1.10.10.10">
    <property type="entry name" value="Winged helix-like DNA-binding domain superfamily/Winged helix DNA-binding domain"/>
    <property type="match status" value="1"/>
</dbReference>
<dbReference type="OrthoDB" id="9815676at2"/>
<dbReference type="PANTHER" id="PTHR30537:SF5">
    <property type="entry name" value="HTH-TYPE TRANSCRIPTIONAL ACTIVATOR TTDR-RELATED"/>
    <property type="match status" value="1"/>
</dbReference>
<proteinExistence type="inferred from homology"/>
<accession>A0A5P1RBU9</accession>
<dbReference type="SUPFAM" id="SSF46785">
    <property type="entry name" value="Winged helix' DNA-binding domain"/>
    <property type="match status" value="1"/>
</dbReference>
<dbReference type="InterPro" id="IPR036388">
    <property type="entry name" value="WH-like_DNA-bd_sf"/>
</dbReference>
<dbReference type="Proteomes" id="UP000324760">
    <property type="component" value="Chromosome"/>
</dbReference>
<keyword evidence="8" id="KW-1185">Reference proteome</keyword>
<dbReference type="GO" id="GO:0043565">
    <property type="term" value="F:sequence-specific DNA binding"/>
    <property type="evidence" value="ECO:0007669"/>
    <property type="project" value="TreeGrafter"/>
</dbReference>
<gene>
    <name evidence="7" type="ORF">F0U83_08550</name>
</gene>
<dbReference type="Pfam" id="PF00126">
    <property type="entry name" value="HTH_1"/>
    <property type="match status" value="1"/>
</dbReference>
<name>A0A5P1RBU9_9GAMM</name>
<dbReference type="RefSeq" id="WP_138987375.1">
    <property type="nucleotide sequence ID" value="NZ_CP043869.1"/>
</dbReference>
<evidence type="ECO:0000259" key="6">
    <source>
        <dbReference type="PROSITE" id="PS50931"/>
    </source>
</evidence>
<feature type="coiled-coil region" evidence="5">
    <location>
        <begin position="69"/>
        <end position="96"/>
    </location>
</feature>
<dbReference type="FunFam" id="1.10.10.10:FF:000001">
    <property type="entry name" value="LysR family transcriptional regulator"/>
    <property type="match status" value="1"/>
</dbReference>
<dbReference type="PANTHER" id="PTHR30537">
    <property type="entry name" value="HTH-TYPE TRANSCRIPTIONAL REGULATOR"/>
    <property type="match status" value="1"/>
</dbReference>
<dbReference type="PROSITE" id="PS50931">
    <property type="entry name" value="HTH_LYSR"/>
    <property type="match status" value="1"/>
</dbReference>
<dbReference type="KEGG" id="ncu:F0U83_08550"/>
<dbReference type="SUPFAM" id="SSF53850">
    <property type="entry name" value="Periplasmic binding protein-like II"/>
    <property type="match status" value="1"/>
</dbReference>
<keyword evidence="2" id="KW-0805">Transcription regulation</keyword>
<evidence type="ECO:0000313" key="7">
    <source>
        <dbReference type="EMBL" id="QEQ96762.1"/>
    </source>
</evidence>
<keyword evidence="4" id="KW-0804">Transcription</keyword>
<evidence type="ECO:0000256" key="3">
    <source>
        <dbReference type="ARBA" id="ARBA00023125"/>
    </source>
</evidence>
<organism evidence="7 8">
    <name type="scientific">Neptunomonas concharum</name>
    <dbReference type="NCBI Taxonomy" id="1031538"/>
    <lineage>
        <taxon>Bacteria</taxon>
        <taxon>Pseudomonadati</taxon>
        <taxon>Pseudomonadota</taxon>
        <taxon>Gammaproteobacteria</taxon>
        <taxon>Oceanospirillales</taxon>
        <taxon>Oceanospirillaceae</taxon>
        <taxon>Neptunomonas</taxon>
    </lineage>
</organism>
<evidence type="ECO:0000256" key="1">
    <source>
        <dbReference type="ARBA" id="ARBA00009437"/>
    </source>
</evidence>
<evidence type="ECO:0000313" key="8">
    <source>
        <dbReference type="Proteomes" id="UP000324760"/>
    </source>
</evidence>
<dbReference type="InterPro" id="IPR005119">
    <property type="entry name" value="LysR_subst-bd"/>
</dbReference>
<evidence type="ECO:0000256" key="4">
    <source>
        <dbReference type="ARBA" id="ARBA00023163"/>
    </source>
</evidence>
<feature type="domain" description="HTH lysR-type" evidence="6">
    <location>
        <begin position="1"/>
        <end position="59"/>
    </location>
</feature>
<dbReference type="AlphaFoldDB" id="A0A5P1RBU9"/>
<dbReference type="InterPro" id="IPR058163">
    <property type="entry name" value="LysR-type_TF_proteobact-type"/>
</dbReference>
<dbReference type="FunFam" id="3.40.190.290:FF:000001">
    <property type="entry name" value="Transcriptional regulator, LysR family"/>
    <property type="match status" value="1"/>
</dbReference>
<keyword evidence="3" id="KW-0238">DNA-binding</keyword>
<dbReference type="GO" id="GO:0006351">
    <property type="term" value="P:DNA-templated transcription"/>
    <property type="evidence" value="ECO:0007669"/>
    <property type="project" value="TreeGrafter"/>
</dbReference>
<evidence type="ECO:0000256" key="5">
    <source>
        <dbReference type="SAM" id="Coils"/>
    </source>
</evidence>
<dbReference type="EMBL" id="CP043869">
    <property type="protein sequence ID" value="QEQ96762.1"/>
    <property type="molecule type" value="Genomic_DNA"/>
</dbReference>
<comment type="similarity">
    <text evidence="1">Belongs to the LysR transcriptional regulatory family.</text>
</comment>
<dbReference type="InterPro" id="IPR036390">
    <property type="entry name" value="WH_DNA-bd_sf"/>
</dbReference>
<keyword evidence="5" id="KW-0175">Coiled coil</keyword>
<sequence length="295" mass="33374">MDKLTCIRTFIAVVEAGTFTSAAKSCGISKALVSKYVSALENDLNARLLQRTTRQVTITDSGALYYQRCKTLIQDLDDLDNSLKDAQENLRGLLKISAPVSFTEIKLMPVFQQFLIDHPLIRIQLDVSDHFVNLLDEQADIAIRIGQLEDSSLVMRKLTQIELILCASPDYLKIHGIPNHPDKLTEHTCFFDSNSRDEKRWSFMLDGRKHTVTPKCQLEINSARAIRELLVSHQGISMLPSFVIDKDIEEGRLVPLLETFQNPPLGVYAVYQHKKHLPAKIRLLIDTLADSFANE</sequence>
<reference evidence="7 8" key="1">
    <citation type="journal article" date="2019" name="Biochem. Eng. J.">
        <title>Metabolic engineering of the marine bacteria Neptunomonas concharum for the production of acetoin and meso-2,3-butanediol from acetate.</title>
        <authorList>
            <person name="Li W."/>
            <person name="Pu N."/>
            <person name="Liu C.-X."/>
            <person name="Yuan Q.-P."/>
            <person name="Li Z.-J."/>
        </authorList>
    </citation>
    <scope>NUCLEOTIDE SEQUENCE [LARGE SCALE GENOMIC DNA]</scope>
    <source>
        <strain evidence="7 8">JCM17730</strain>
    </source>
</reference>
<dbReference type="Gene3D" id="3.40.190.290">
    <property type="match status" value="1"/>
</dbReference>
<dbReference type="InterPro" id="IPR000847">
    <property type="entry name" value="LysR_HTH_N"/>
</dbReference>
<dbReference type="GO" id="GO:0003700">
    <property type="term" value="F:DNA-binding transcription factor activity"/>
    <property type="evidence" value="ECO:0007669"/>
    <property type="project" value="InterPro"/>
</dbReference>
<evidence type="ECO:0000256" key="2">
    <source>
        <dbReference type="ARBA" id="ARBA00023015"/>
    </source>
</evidence>
<dbReference type="CDD" id="cd08422">
    <property type="entry name" value="PBP2_CrgA_like"/>
    <property type="match status" value="1"/>
</dbReference>